<dbReference type="InterPro" id="IPR028087">
    <property type="entry name" value="Tad_N"/>
</dbReference>
<dbReference type="Proteomes" id="UP001321786">
    <property type="component" value="Chromosome"/>
</dbReference>
<dbReference type="EMBL" id="AP028654">
    <property type="protein sequence ID" value="BEP27720.1"/>
    <property type="molecule type" value="Genomic_DNA"/>
</dbReference>
<proteinExistence type="predicted"/>
<keyword evidence="3" id="KW-1185">Reference proteome</keyword>
<dbReference type="RefSeq" id="WP_338536090.1">
    <property type="nucleotide sequence ID" value="NZ_AP028654.1"/>
</dbReference>
<evidence type="ECO:0000313" key="2">
    <source>
        <dbReference type="EMBL" id="BEP27720.1"/>
    </source>
</evidence>
<dbReference type="KEGG" id="hprf:HLPR_00510"/>
<dbReference type="Pfam" id="PF13400">
    <property type="entry name" value="Tad"/>
    <property type="match status" value="1"/>
</dbReference>
<accession>A0AAU9E1L6</accession>
<evidence type="ECO:0000259" key="1">
    <source>
        <dbReference type="Pfam" id="PF13400"/>
    </source>
</evidence>
<reference evidence="2 3" key="1">
    <citation type="submission" date="2023-08" db="EMBL/GenBank/DDBJ databases">
        <title>Helicovermis profunda gen. nov., sp. nov., a novel mesophilic, fermentative bacterium within the Bacillota from a deep-sea hydrothermal vent chimney.</title>
        <authorList>
            <person name="Miyazaki U."/>
            <person name="Mizutani D."/>
            <person name="Hashimoto Y."/>
            <person name="Tame A."/>
            <person name="Sawayama S."/>
            <person name="Miyazaki J."/>
            <person name="Takai K."/>
            <person name="Nakagawa S."/>
        </authorList>
    </citation>
    <scope>NUCLEOTIDE SEQUENCE [LARGE SCALE GENOMIC DNA]</scope>
    <source>
        <strain evidence="2 3">S502</strain>
    </source>
</reference>
<feature type="domain" description="Putative Flp pilus-assembly TadG-like N-terminal" evidence="1">
    <location>
        <begin position="5"/>
        <end position="48"/>
    </location>
</feature>
<protein>
    <recommendedName>
        <fullName evidence="1">Putative Flp pilus-assembly TadG-like N-terminal domain-containing protein</fullName>
    </recommendedName>
</protein>
<dbReference type="AlphaFoldDB" id="A0AAU9E1L6"/>
<organism evidence="2 3">
    <name type="scientific">Helicovermis profundi</name>
    <dbReference type="NCBI Taxonomy" id="3065157"/>
    <lineage>
        <taxon>Bacteria</taxon>
        <taxon>Bacillati</taxon>
        <taxon>Bacillota</taxon>
        <taxon>Clostridia</taxon>
        <taxon>Helicovermis</taxon>
    </lineage>
</organism>
<name>A0AAU9E1L6_9FIRM</name>
<evidence type="ECO:0000313" key="3">
    <source>
        <dbReference type="Proteomes" id="UP001321786"/>
    </source>
</evidence>
<sequence length="294" mass="32071">MNNKGNASILLVLLMAVLLTSLSYVIDIGLSYAQRIKLSNAVDSAVLASSRELKKSKTKVNEIAKKYLDINYKEEYNYEITIPDDLKSVEINANTKVNHYFSQVFGNSNSIVHVSAKAIIAPIKSIKNGVKPLAVKNFNFTYGDEIILKEGAGDGENGNYGALALGGNGASIFSNNLENGYDSTISIGDELLTEPGNIVSALNIIKNNINGDSSTFEDYSENSIRLWTVPLIDSFDIYGRDYVVVVGFAEFFVENIDIHAGKGEIGGRFIKYVINGDIDTSLNDKGLYGIKLVK</sequence>
<gene>
    <name evidence="2" type="ORF">HLPR_00510</name>
</gene>